<feature type="transmembrane region" description="Helical" evidence="2">
    <location>
        <begin position="12"/>
        <end position="32"/>
    </location>
</feature>
<dbReference type="RefSeq" id="XP_060443526.1">
    <property type="nucleotide sequence ID" value="XM_060595972.1"/>
</dbReference>
<dbReference type="EMBL" id="JAHMHQ010000014">
    <property type="protein sequence ID" value="KAK1634919.1"/>
    <property type="molecule type" value="Genomic_DNA"/>
</dbReference>
<feature type="region of interest" description="Disordered" evidence="1">
    <location>
        <begin position="194"/>
        <end position="251"/>
    </location>
</feature>
<feature type="compositionally biased region" description="Basic residues" evidence="1">
    <location>
        <begin position="216"/>
        <end position="229"/>
    </location>
</feature>
<gene>
    <name evidence="3" type="ORF">BDP81DRAFT_54719</name>
</gene>
<evidence type="ECO:0000313" key="4">
    <source>
        <dbReference type="Proteomes" id="UP001243989"/>
    </source>
</evidence>
<keyword evidence="4" id="KW-1185">Reference proteome</keyword>
<keyword evidence="2" id="KW-1133">Transmembrane helix</keyword>
<dbReference type="GeneID" id="85480834"/>
<keyword evidence="2" id="KW-0812">Transmembrane</keyword>
<evidence type="ECO:0000313" key="3">
    <source>
        <dbReference type="EMBL" id="KAK1634919.1"/>
    </source>
</evidence>
<proteinExistence type="predicted"/>
<feature type="compositionally biased region" description="Polar residues" evidence="1">
    <location>
        <begin position="236"/>
        <end position="251"/>
    </location>
</feature>
<name>A0AAI9ZQF2_9PEZI</name>
<reference evidence="3" key="1">
    <citation type="submission" date="2021-06" db="EMBL/GenBank/DDBJ databases">
        <title>Comparative genomics, transcriptomics and evolutionary studies reveal genomic signatures of adaptation to plant cell wall in hemibiotrophic fungi.</title>
        <authorList>
            <consortium name="DOE Joint Genome Institute"/>
            <person name="Baroncelli R."/>
            <person name="Diaz J.F."/>
            <person name="Benocci T."/>
            <person name="Peng M."/>
            <person name="Battaglia E."/>
            <person name="Haridas S."/>
            <person name="Andreopoulos W."/>
            <person name="Labutti K."/>
            <person name="Pangilinan J."/>
            <person name="Floch G.L."/>
            <person name="Makela M.R."/>
            <person name="Henrissat B."/>
            <person name="Grigoriev I.V."/>
            <person name="Crouch J.A."/>
            <person name="De Vries R.P."/>
            <person name="Sukno S.A."/>
            <person name="Thon M.R."/>
        </authorList>
    </citation>
    <scope>NUCLEOTIDE SEQUENCE</scope>
    <source>
        <strain evidence="3">CBS 102054</strain>
    </source>
</reference>
<sequence length="292" mass="31728">MKLDDSIQHELGMNLGLIFLVVMGLILTPGAIWGRCQGRASHLVSSPLFRCLKQFLSWGTSSVVFVLAVKLRRVPLTWVGGIRGQLLECARRSASSLYLRLSLFRCRDEHTDSFTIRLSWSSKWRGVMPMDRGISGTLVSPSRSGHGLVEPQAPGTDCNRALLRQLGLQDPGIPAPTLSRCDLGKDGPSVRCREVAGSRSPSRMITKAGQAAGSAPRHHRRTSTARKPRGVGQGISAESSVASNPPQLTNMVSRPPVVVQRIPEPSQIILRAKHQNSVEHPGVFPNRASSAI</sequence>
<protein>
    <submittedName>
        <fullName evidence="3">Uncharacterized protein</fullName>
    </submittedName>
</protein>
<evidence type="ECO:0000256" key="2">
    <source>
        <dbReference type="SAM" id="Phobius"/>
    </source>
</evidence>
<accession>A0AAI9ZQF2</accession>
<keyword evidence="2" id="KW-0472">Membrane</keyword>
<dbReference type="Proteomes" id="UP001243989">
    <property type="component" value="Unassembled WGS sequence"/>
</dbReference>
<comment type="caution">
    <text evidence="3">The sequence shown here is derived from an EMBL/GenBank/DDBJ whole genome shotgun (WGS) entry which is preliminary data.</text>
</comment>
<dbReference type="AlphaFoldDB" id="A0AAI9ZQF2"/>
<organism evidence="3 4">
    <name type="scientific">Colletotrichum phormii</name>
    <dbReference type="NCBI Taxonomy" id="359342"/>
    <lineage>
        <taxon>Eukaryota</taxon>
        <taxon>Fungi</taxon>
        <taxon>Dikarya</taxon>
        <taxon>Ascomycota</taxon>
        <taxon>Pezizomycotina</taxon>
        <taxon>Sordariomycetes</taxon>
        <taxon>Hypocreomycetidae</taxon>
        <taxon>Glomerellales</taxon>
        <taxon>Glomerellaceae</taxon>
        <taxon>Colletotrichum</taxon>
        <taxon>Colletotrichum acutatum species complex</taxon>
    </lineage>
</organism>
<evidence type="ECO:0000256" key="1">
    <source>
        <dbReference type="SAM" id="MobiDB-lite"/>
    </source>
</evidence>